<dbReference type="InterPro" id="IPR007197">
    <property type="entry name" value="rSAM"/>
</dbReference>
<keyword evidence="3" id="KW-0411">Iron-sulfur</keyword>
<dbReference type="AlphaFoldDB" id="A0A6N8U967"/>
<protein>
    <submittedName>
        <fullName evidence="5">Radical SAM protein</fullName>
    </submittedName>
</protein>
<proteinExistence type="predicted"/>
<dbReference type="RefSeq" id="WP_160625788.1">
    <property type="nucleotide sequence ID" value="NZ_WUUQ01000007.1"/>
</dbReference>
<dbReference type="GO" id="GO:0003824">
    <property type="term" value="F:catalytic activity"/>
    <property type="evidence" value="ECO:0007669"/>
    <property type="project" value="InterPro"/>
</dbReference>
<name>A0A6N8U967_9FIRM</name>
<dbReference type="EMBL" id="WUUQ01000007">
    <property type="protein sequence ID" value="MXQ74400.1"/>
    <property type="molecule type" value="Genomic_DNA"/>
</dbReference>
<dbReference type="PANTHER" id="PTHR43432:SF5">
    <property type="entry name" value="ELP3_MIAA_NIFB-LIKE RADICAL SAM CORE DOMAIN-CONTAINING PROTEIN"/>
    <property type="match status" value="1"/>
</dbReference>
<dbReference type="Pfam" id="PF04055">
    <property type="entry name" value="Radical_SAM"/>
    <property type="match status" value="1"/>
</dbReference>
<reference evidence="5 6" key="2">
    <citation type="submission" date="2020-01" db="EMBL/GenBank/DDBJ databases">
        <title>Clostridiaceae sp. nov. isolated from the gut of human by culturomics.</title>
        <authorList>
            <person name="Chang Y."/>
        </authorList>
    </citation>
    <scope>NUCLEOTIDE SEQUENCE [LARGE SCALE GENOMIC DNA]</scope>
    <source>
        <strain evidence="5 6">DONG20-135</strain>
    </source>
</reference>
<keyword evidence="1" id="KW-0479">Metal-binding</keyword>
<dbReference type="InterPro" id="IPR058240">
    <property type="entry name" value="rSAM_sf"/>
</dbReference>
<comment type="caution">
    <text evidence="5">The sequence shown here is derived from an EMBL/GenBank/DDBJ whole genome shotgun (WGS) entry which is preliminary data.</text>
</comment>
<evidence type="ECO:0000256" key="3">
    <source>
        <dbReference type="ARBA" id="ARBA00023014"/>
    </source>
</evidence>
<dbReference type="InterPro" id="IPR040086">
    <property type="entry name" value="MJ0683-like"/>
</dbReference>
<keyword evidence="2" id="KW-0408">Iron</keyword>
<feature type="domain" description="Radical SAM core" evidence="4">
    <location>
        <begin position="19"/>
        <end position="246"/>
    </location>
</feature>
<evidence type="ECO:0000313" key="5">
    <source>
        <dbReference type="EMBL" id="MXQ74400.1"/>
    </source>
</evidence>
<evidence type="ECO:0000256" key="2">
    <source>
        <dbReference type="ARBA" id="ARBA00023004"/>
    </source>
</evidence>
<gene>
    <name evidence="5" type="ORF">GSF08_10735</name>
</gene>
<dbReference type="SUPFAM" id="SSF102114">
    <property type="entry name" value="Radical SAM enzymes"/>
    <property type="match status" value="1"/>
</dbReference>
<evidence type="ECO:0000256" key="1">
    <source>
        <dbReference type="ARBA" id="ARBA00022723"/>
    </source>
</evidence>
<dbReference type="GO" id="GO:0051536">
    <property type="term" value="F:iron-sulfur cluster binding"/>
    <property type="evidence" value="ECO:0007669"/>
    <property type="project" value="UniProtKB-KW"/>
</dbReference>
<reference evidence="5 6" key="1">
    <citation type="submission" date="2019-12" db="EMBL/GenBank/DDBJ databases">
        <authorList>
            <person name="Yang R."/>
        </authorList>
    </citation>
    <scope>NUCLEOTIDE SEQUENCE [LARGE SCALE GENOMIC DNA]</scope>
    <source>
        <strain evidence="5 6">DONG20-135</strain>
    </source>
</reference>
<sequence>MAEQEIKAKHIVYRSKSPLWFAADFNMNIYRGCCHGCIYCDSRSDCYHNDHFDVVKPKADALRLMENDLKHFQTKGVISMGAMTDPYNPLERNLELTRGALKLIKQYGFGVILATKSDLVLRDADILSDIAKQAPVLVKITITTMNETDASIIEPYCASSEARFAALQKLREADIPAGILLMPILPFINDTNENVSALIQRAKACDVNFIYPYFGVTLRDGQREYFFEKLREHYPAALLKYEKYFARKYNADSYRSKALYGLLARECAQSGIYFRMNDIIRFYKKSHLEQLAFFL</sequence>
<accession>A0A6N8U967</accession>
<evidence type="ECO:0000313" key="6">
    <source>
        <dbReference type="Proteomes" id="UP000434036"/>
    </source>
</evidence>
<keyword evidence="6" id="KW-1185">Reference proteome</keyword>
<dbReference type="Gene3D" id="3.80.30.30">
    <property type="match status" value="1"/>
</dbReference>
<dbReference type="PANTHER" id="PTHR43432">
    <property type="entry name" value="SLR0285 PROTEIN"/>
    <property type="match status" value="1"/>
</dbReference>
<dbReference type="SFLD" id="SFLDG01084">
    <property type="entry name" value="Uncharacterised_Radical_SAM_Su"/>
    <property type="match status" value="1"/>
</dbReference>
<dbReference type="Proteomes" id="UP000434036">
    <property type="component" value="Unassembled WGS sequence"/>
</dbReference>
<dbReference type="PROSITE" id="PS51918">
    <property type="entry name" value="RADICAL_SAM"/>
    <property type="match status" value="1"/>
</dbReference>
<dbReference type="GO" id="GO:0046872">
    <property type="term" value="F:metal ion binding"/>
    <property type="evidence" value="ECO:0007669"/>
    <property type="project" value="UniProtKB-KW"/>
</dbReference>
<evidence type="ECO:0000259" key="4">
    <source>
        <dbReference type="PROSITE" id="PS51918"/>
    </source>
</evidence>
<organism evidence="5 6">
    <name type="scientific">Copranaerobaculum intestinale</name>
    <dbReference type="NCBI Taxonomy" id="2692629"/>
    <lineage>
        <taxon>Bacteria</taxon>
        <taxon>Bacillati</taxon>
        <taxon>Bacillota</taxon>
        <taxon>Erysipelotrichia</taxon>
        <taxon>Erysipelotrichales</taxon>
        <taxon>Erysipelotrichaceae</taxon>
        <taxon>Copranaerobaculum</taxon>
    </lineage>
</organism>
<dbReference type="CDD" id="cd01335">
    <property type="entry name" value="Radical_SAM"/>
    <property type="match status" value="1"/>
</dbReference>
<dbReference type="SFLD" id="SFLDS00029">
    <property type="entry name" value="Radical_SAM"/>
    <property type="match status" value="1"/>
</dbReference>